<evidence type="ECO:0000259" key="17">
    <source>
        <dbReference type="PROSITE" id="PS50156"/>
    </source>
</evidence>
<dbReference type="SUPFAM" id="SSF82866">
    <property type="entry name" value="Multidrug efflux transporter AcrB transmembrane domain"/>
    <property type="match status" value="2"/>
</dbReference>
<organism evidence="18 19">
    <name type="scientific">Heterostelium pallidum (strain ATCC 26659 / Pp 5 / PN500)</name>
    <name type="common">Cellular slime mold</name>
    <name type="synonym">Polysphondylium pallidum</name>
    <dbReference type="NCBI Taxonomy" id="670386"/>
    <lineage>
        <taxon>Eukaryota</taxon>
        <taxon>Amoebozoa</taxon>
        <taxon>Evosea</taxon>
        <taxon>Eumycetozoa</taxon>
        <taxon>Dictyostelia</taxon>
        <taxon>Acytosteliales</taxon>
        <taxon>Acytosteliaceae</taxon>
        <taxon>Heterostelium</taxon>
    </lineage>
</organism>
<evidence type="ECO:0000256" key="12">
    <source>
        <dbReference type="ARBA" id="ARBA00023166"/>
    </source>
</evidence>
<dbReference type="GeneID" id="31357266"/>
<dbReference type="Pfam" id="PF22314">
    <property type="entry name" value="NPC1_MLD"/>
    <property type="match status" value="1"/>
</dbReference>
<protein>
    <submittedName>
        <fullName evidence="18">Niemann-Pick C type protein</fullName>
    </submittedName>
</protein>
<evidence type="ECO:0000313" key="19">
    <source>
        <dbReference type="Proteomes" id="UP000001396"/>
    </source>
</evidence>
<feature type="transmembrane region" description="Helical" evidence="15">
    <location>
        <begin position="1131"/>
        <end position="1157"/>
    </location>
</feature>
<evidence type="ECO:0000256" key="6">
    <source>
        <dbReference type="ARBA" id="ARBA00022729"/>
    </source>
</evidence>
<keyword evidence="6 16" id="KW-0732">Signal</keyword>
<dbReference type="Proteomes" id="UP000001396">
    <property type="component" value="Unassembled WGS sequence"/>
</dbReference>
<feature type="transmembrane region" description="Helical" evidence="15">
    <location>
        <begin position="802"/>
        <end position="827"/>
    </location>
</feature>
<dbReference type="FunCoup" id="D3B0C2">
    <property type="interactions" value="107"/>
</dbReference>
<keyword evidence="12" id="KW-1207">Sterol metabolism</keyword>
<dbReference type="PANTHER" id="PTHR45727">
    <property type="entry name" value="NPC INTRACELLULAR CHOLESTEROL TRANSPORTER 1"/>
    <property type="match status" value="1"/>
</dbReference>
<keyword evidence="9" id="KW-0443">Lipid metabolism</keyword>
<evidence type="ECO:0000256" key="7">
    <source>
        <dbReference type="ARBA" id="ARBA00022989"/>
    </source>
</evidence>
<reference evidence="18 19" key="1">
    <citation type="journal article" date="2011" name="Genome Res.">
        <title>Phylogeny-wide analysis of social amoeba genomes highlights ancient origins for complex intercellular communication.</title>
        <authorList>
            <person name="Heidel A.J."/>
            <person name="Lawal H.M."/>
            <person name="Felder M."/>
            <person name="Schilde C."/>
            <person name="Helps N.R."/>
            <person name="Tunggal B."/>
            <person name="Rivero F."/>
            <person name="John U."/>
            <person name="Schleicher M."/>
            <person name="Eichinger L."/>
            <person name="Platzer M."/>
            <person name="Noegel A.A."/>
            <person name="Schaap P."/>
            <person name="Gloeckner G."/>
        </authorList>
    </citation>
    <scope>NUCLEOTIDE SEQUENCE [LARGE SCALE GENOMIC DNA]</scope>
    <source>
        <strain evidence="19">ATCC 26659 / Pp 5 / PN500</strain>
    </source>
</reference>
<evidence type="ECO:0000313" key="18">
    <source>
        <dbReference type="EMBL" id="EFA84746.1"/>
    </source>
</evidence>
<evidence type="ECO:0000256" key="15">
    <source>
        <dbReference type="SAM" id="Phobius"/>
    </source>
</evidence>
<keyword evidence="11" id="KW-1015">Disulfide bond</keyword>
<feature type="transmembrane region" description="Helical" evidence="15">
    <location>
        <begin position="724"/>
        <end position="745"/>
    </location>
</feature>
<dbReference type="InterPro" id="IPR053956">
    <property type="entry name" value="NPC1_MLD"/>
</dbReference>
<dbReference type="Pfam" id="PF16414">
    <property type="entry name" value="NPC1_N"/>
    <property type="match status" value="1"/>
</dbReference>
<feature type="transmembrane region" description="Helical" evidence="15">
    <location>
        <begin position="331"/>
        <end position="357"/>
    </location>
</feature>
<dbReference type="EMBL" id="ADBJ01000008">
    <property type="protein sequence ID" value="EFA84746.1"/>
    <property type="molecule type" value="Genomic_DNA"/>
</dbReference>
<feature type="domain" description="SSD" evidence="17">
    <location>
        <begin position="655"/>
        <end position="827"/>
    </location>
</feature>
<keyword evidence="5 15" id="KW-0812">Transmembrane</keyword>
<comment type="similarity">
    <text evidence="2">Belongs to the patched family.</text>
</comment>
<evidence type="ECO:0000256" key="11">
    <source>
        <dbReference type="ARBA" id="ARBA00023157"/>
    </source>
</evidence>
<feature type="transmembrane region" description="Helical" evidence="15">
    <location>
        <begin position="656"/>
        <end position="674"/>
    </location>
</feature>
<dbReference type="GO" id="GO:0008203">
    <property type="term" value="P:cholesterol metabolic process"/>
    <property type="evidence" value="ECO:0007669"/>
    <property type="project" value="UniProtKB-KW"/>
</dbReference>
<feature type="transmembrane region" description="Helical" evidence="15">
    <location>
        <begin position="1236"/>
        <end position="1256"/>
    </location>
</feature>
<feature type="transmembrane region" description="Helical" evidence="15">
    <location>
        <begin position="1190"/>
        <end position="1215"/>
    </location>
</feature>
<feature type="transmembrane region" description="Helical" evidence="15">
    <location>
        <begin position="1268"/>
        <end position="1291"/>
    </location>
</feature>
<feature type="chain" id="PRO_5003040753" evidence="16">
    <location>
        <begin position="22"/>
        <end position="1313"/>
    </location>
</feature>
<dbReference type="GO" id="GO:0032934">
    <property type="term" value="F:sterol binding"/>
    <property type="evidence" value="ECO:0007669"/>
    <property type="project" value="TreeGrafter"/>
</dbReference>
<dbReference type="Pfam" id="PF12349">
    <property type="entry name" value="Sterol-sensing"/>
    <property type="match status" value="1"/>
</dbReference>
<dbReference type="InterPro" id="IPR053958">
    <property type="entry name" value="HMGCR/SNAP/NPC1-like_SSD"/>
</dbReference>
<dbReference type="InterPro" id="IPR000731">
    <property type="entry name" value="SSD"/>
</dbReference>
<evidence type="ECO:0000256" key="2">
    <source>
        <dbReference type="ARBA" id="ARBA00005585"/>
    </source>
</evidence>
<gene>
    <name evidence="18" type="primary">npcA</name>
    <name evidence="18" type="ORF">PPL_01738</name>
</gene>
<keyword evidence="4" id="KW-0153">Cholesterol metabolism</keyword>
<dbReference type="PROSITE" id="PS50156">
    <property type="entry name" value="SSD"/>
    <property type="match status" value="1"/>
</dbReference>
<evidence type="ECO:0000256" key="9">
    <source>
        <dbReference type="ARBA" id="ARBA00023098"/>
    </source>
</evidence>
<evidence type="ECO:0000256" key="1">
    <source>
        <dbReference type="ARBA" id="ARBA00004127"/>
    </source>
</evidence>
<keyword evidence="8" id="KW-0445">Lipid transport</keyword>
<evidence type="ECO:0000256" key="8">
    <source>
        <dbReference type="ARBA" id="ARBA00023055"/>
    </source>
</evidence>
<name>D3B0C2_HETP5</name>
<keyword evidence="7 15" id="KW-1133">Transmembrane helix</keyword>
<evidence type="ECO:0000256" key="14">
    <source>
        <dbReference type="ARBA" id="ARBA00023221"/>
    </source>
</evidence>
<feature type="transmembrane region" description="Helical" evidence="15">
    <location>
        <begin position="695"/>
        <end position="718"/>
    </location>
</feature>
<evidence type="ECO:0000256" key="10">
    <source>
        <dbReference type="ARBA" id="ARBA00023136"/>
    </source>
</evidence>
<dbReference type="GO" id="GO:0005319">
    <property type="term" value="F:lipid transporter activity"/>
    <property type="evidence" value="ECO:0007669"/>
    <property type="project" value="InterPro"/>
</dbReference>
<feature type="transmembrane region" description="Helical" evidence="15">
    <location>
        <begin position="896"/>
        <end position="917"/>
    </location>
</feature>
<keyword evidence="19" id="KW-1185">Reference proteome</keyword>
<evidence type="ECO:0000256" key="13">
    <source>
        <dbReference type="ARBA" id="ARBA00023180"/>
    </source>
</evidence>
<dbReference type="GO" id="GO:0015918">
    <property type="term" value="P:sterol transport"/>
    <property type="evidence" value="ECO:0007669"/>
    <property type="project" value="TreeGrafter"/>
</dbReference>
<evidence type="ECO:0000256" key="16">
    <source>
        <dbReference type="SAM" id="SignalP"/>
    </source>
</evidence>
<keyword evidence="13" id="KW-0325">Glycoprotein</keyword>
<dbReference type="GO" id="GO:0012505">
    <property type="term" value="C:endomembrane system"/>
    <property type="evidence" value="ECO:0007669"/>
    <property type="project" value="UniProtKB-SubCell"/>
</dbReference>
<dbReference type="InterPro" id="IPR004765">
    <property type="entry name" value="NPC1-like"/>
</dbReference>
<dbReference type="NCBIfam" id="TIGR00917">
    <property type="entry name" value="2A060601"/>
    <property type="match status" value="1"/>
</dbReference>
<feature type="transmembrane region" description="Helical" evidence="15">
    <location>
        <begin position="284"/>
        <end position="305"/>
    </location>
</feature>
<proteinExistence type="inferred from homology"/>
<dbReference type="InterPro" id="IPR032190">
    <property type="entry name" value="NPC1_N"/>
</dbReference>
<keyword evidence="3" id="KW-0813">Transport</keyword>
<feature type="signal peptide" evidence="16">
    <location>
        <begin position="1"/>
        <end position="21"/>
    </location>
</feature>
<dbReference type="RefSeq" id="XP_020436858.1">
    <property type="nucleotide sequence ID" value="XM_020572741.1"/>
</dbReference>
<keyword evidence="14" id="KW-0753">Steroid metabolism</keyword>
<dbReference type="Gene3D" id="1.20.1640.10">
    <property type="entry name" value="Multidrug efflux transporter AcrB transmembrane domain"/>
    <property type="match status" value="2"/>
</dbReference>
<keyword evidence="10 15" id="KW-0472">Membrane</keyword>
<comment type="subcellular location">
    <subcellularLocation>
        <location evidence="1">Endomembrane system</location>
        <topology evidence="1">Multi-pass membrane protein</topology>
    </subcellularLocation>
</comment>
<dbReference type="OMA" id="WWFDVES"/>
<feature type="transmembrane region" description="Helical" evidence="15">
    <location>
        <begin position="1164"/>
        <end position="1184"/>
    </location>
</feature>
<dbReference type="InParanoid" id="D3B0C2"/>
<feature type="transmembrane region" description="Helical" evidence="15">
    <location>
        <begin position="252"/>
        <end position="272"/>
    </location>
</feature>
<evidence type="ECO:0000256" key="5">
    <source>
        <dbReference type="ARBA" id="ARBA00022692"/>
    </source>
</evidence>
<evidence type="ECO:0000256" key="3">
    <source>
        <dbReference type="ARBA" id="ARBA00022448"/>
    </source>
</evidence>
<feature type="transmembrane region" description="Helical" evidence="15">
    <location>
        <begin position="417"/>
        <end position="435"/>
    </location>
</feature>
<sequence>MNFKYLYVTLLLSVIFISTNGSVLSSVLNPHIQSNWTTEGCSMFGINGSFVEARNFTPQMPNPPLANYTCQAYSDMACCDYDQSIVLATNMAIAGGMFGRCSACITNLWDMWCGSSCSPYQSSFMIMDTVDNKTHQVKVATFLIDETYAVGLYNSCRDVNANGMGPISNTYPDAYSLLNNLFGGSNNPAFQIHFIYDPNGYSGNIIKCEDVCSCDNCRDSCVIPEEVKGLNLNTSLPTTYFFNHEVPYVSLWFLYSYMSLILTTLSIITLYYAYRFYKVSRRKLWIHSSIFVIFMWVSAMAIPLISGPSDANDRHRECYYKMPYDYDWNCALAIFVAIYCPSCCIILACMSIAYFYFARANLDSMASSSTVVSVENKYYDNFYSSESPTLQAIGIKDPSIIQKMFYNYGKFITRHPAWVIGLALLFVAGCSVGIMKIEIEQDPVKLWAAPTSRAVQEKNYFDEHFGPFYRTEQLIISLRNDTNANILSNDNLALLIELELHLMNLTAEFEGKTITLDDLCFKPTLEGCICESVTGYWQRSLDVLSQQPWASHFNYCLTSSLDSTCMDAIGVPVMPNVVLGGWNTDNLQNTFNSTAFVTTFLLNNLADNQTVNEAWEQVWLNEVKRINSNTSYPFSIAYSSERSVQDELAREGAADIPTIIISYSVMFVYISIALGRYYPIPSRFSSFFVNSRFTLGLSGIFIVALSIATSVGICSVIGVKATLIISEVIPFLVLAIGVDNIFILVNTFESIHVRTATEHPAPEQSLACALAKVGPSMALASLSESLAFLLGMLTKMPAVVAFSLYASVAIFFDFLLQISIFACLLVIDTRRHESRRIDCLPCVALNDGAPSDDDEPEQQPLVASTNSSDYVTYKKKDGLLKYAFKTYYAPFLMHPVVKVVSLLFFVGLLLTGITYALQLELGLEQQVALPRDSYLQNYFDQLADKLEVGPPFYIVVKEGFNYTSIQEQNQLCSVGGCNNNSIVNVFNNVPYMAKGISSWLDDYLSFTDNIACCSVDNNGTLCPVGWTDPGCTICGDPATNRPFPQSFEHFLPIYMNFLPQPQFCAVSGLGHQPDIQIQNGTIIATRFDGYHTTLRDQKDFINALKAAYYVVDHSDLPIFVYSVFYVYFEQYLHITSIAIMDILLALAGVFIVSLLILANPVIAVLVVICVGLVSIDLLGIMTLWSVNLNAVSVVNVVMAIGISIEFCVHIAHAFIHAPKHLSKDEKAKFAVSEIGSSIISGIFITKLLGVVVLGFSNSEIFEVYYFRMYISIVILGALHGLVLLPILLSLFGTDRFSFGNLLKKKNDLGLSDL</sequence>
<accession>D3B0C2</accession>
<dbReference type="FunFam" id="1.20.1640.10:FF:000008">
    <property type="entry name" value="NPC intracellular cholesterol transporter 1"/>
    <property type="match status" value="1"/>
</dbReference>
<dbReference type="PANTHER" id="PTHR45727:SF2">
    <property type="entry name" value="NPC INTRACELLULAR CHOLESTEROL TRANSPORTER 1"/>
    <property type="match status" value="1"/>
</dbReference>
<evidence type="ECO:0000256" key="4">
    <source>
        <dbReference type="ARBA" id="ARBA00022548"/>
    </source>
</evidence>
<comment type="caution">
    <text evidence="18">The sequence shown here is derived from an EMBL/GenBank/DDBJ whole genome shotgun (WGS) entry which is preliminary data.</text>
</comment>
<dbReference type="GO" id="GO:0016020">
    <property type="term" value="C:membrane"/>
    <property type="evidence" value="ECO:0007669"/>
    <property type="project" value="InterPro"/>
</dbReference>